<dbReference type="PRINTS" id="PR00032">
    <property type="entry name" value="HTHARAC"/>
</dbReference>
<accession>A0A261UBC1</accession>
<evidence type="ECO:0000259" key="4">
    <source>
        <dbReference type="PROSITE" id="PS01124"/>
    </source>
</evidence>
<keyword evidence="3" id="KW-0804">Transcription</keyword>
<dbReference type="PANTHER" id="PTHR47893">
    <property type="entry name" value="REGULATORY PROTEIN PCHR"/>
    <property type="match status" value="1"/>
</dbReference>
<dbReference type="PROSITE" id="PS01124">
    <property type="entry name" value="HTH_ARAC_FAMILY_2"/>
    <property type="match status" value="1"/>
</dbReference>
<protein>
    <recommendedName>
        <fullName evidence="4">HTH araC/xylS-type domain-containing protein</fullName>
    </recommendedName>
</protein>
<keyword evidence="1" id="KW-0805">Transcription regulation</keyword>
<dbReference type="InterPro" id="IPR018060">
    <property type="entry name" value="HTH_AraC"/>
</dbReference>
<dbReference type="SUPFAM" id="SSF46689">
    <property type="entry name" value="Homeodomain-like"/>
    <property type="match status" value="2"/>
</dbReference>
<evidence type="ECO:0000256" key="2">
    <source>
        <dbReference type="ARBA" id="ARBA00023125"/>
    </source>
</evidence>
<dbReference type="Gene3D" id="1.10.10.60">
    <property type="entry name" value="Homeodomain-like"/>
    <property type="match status" value="1"/>
</dbReference>
<keyword evidence="2" id="KW-0238">DNA-binding</keyword>
<keyword evidence="6" id="KW-1185">Reference proteome</keyword>
<dbReference type="EMBL" id="NEVQ01000008">
    <property type="protein sequence ID" value="OZI59214.1"/>
    <property type="molecule type" value="Genomic_DNA"/>
</dbReference>
<evidence type="ECO:0000256" key="1">
    <source>
        <dbReference type="ARBA" id="ARBA00023015"/>
    </source>
</evidence>
<dbReference type="AlphaFoldDB" id="A0A261UBC1"/>
<evidence type="ECO:0000313" key="6">
    <source>
        <dbReference type="Proteomes" id="UP000216885"/>
    </source>
</evidence>
<dbReference type="PROSITE" id="PS00041">
    <property type="entry name" value="HTH_ARAC_FAMILY_1"/>
    <property type="match status" value="1"/>
</dbReference>
<dbReference type="InterPro" id="IPR020449">
    <property type="entry name" value="Tscrpt_reg_AraC-type_HTH"/>
</dbReference>
<dbReference type="Pfam" id="PF12833">
    <property type="entry name" value="HTH_18"/>
    <property type="match status" value="1"/>
</dbReference>
<gene>
    <name evidence="5" type="ORF">CAL20_06245</name>
</gene>
<comment type="caution">
    <text evidence="5">The sequence shown here is derived from an EMBL/GenBank/DDBJ whole genome shotgun (WGS) entry which is preliminary data.</text>
</comment>
<dbReference type="Proteomes" id="UP000216885">
    <property type="component" value="Unassembled WGS sequence"/>
</dbReference>
<dbReference type="PANTHER" id="PTHR47893:SF1">
    <property type="entry name" value="REGULATORY PROTEIN PCHR"/>
    <property type="match status" value="1"/>
</dbReference>
<evidence type="ECO:0000313" key="5">
    <source>
        <dbReference type="EMBL" id="OZI59214.1"/>
    </source>
</evidence>
<organism evidence="5 6">
    <name type="scientific">Bordetella genomosp. 4</name>
    <dbReference type="NCBI Taxonomy" id="463044"/>
    <lineage>
        <taxon>Bacteria</taxon>
        <taxon>Pseudomonadati</taxon>
        <taxon>Pseudomonadota</taxon>
        <taxon>Betaproteobacteria</taxon>
        <taxon>Burkholderiales</taxon>
        <taxon>Alcaligenaceae</taxon>
        <taxon>Bordetella</taxon>
    </lineage>
</organism>
<sequence length="328" mass="37259">MTHRVVRWQCVRLRIALEAMTPMLTARERTSDELRHFRVIRPGLSLHFGTEVQCEASIGHAVVHDNIRIVLLLEGVIDVSYGRSQIQLLTPHQPDRSQRGQKQDAAIVTIREPEECRRVVRQGDSSRRISIGLSKQWLEESLCEGIGDEAVYPLGDHLDTRIWHVSPRARMLAEQMFHPPSVPHHIAGMYLESRALELIIEALSLTSSTPVRAPSADTMRPKTFQRMRDLKAWLCENSSASLSIDQIARHMNTTATTLQRHFRMAYGQTVFEFLQCQRLRQARQALECEDSSVEQAATLAGYTNAASFATAFKRQFGLTPTQVRPGRR</sequence>
<dbReference type="SMART" id="SM00342">
    <property type="entry name" value="HTH_ARAC"/>
    <property type="match status" value="1"/>
</dbReference>
<dbReference type="InterPro" id="IPR018062">
    <property type="entry name" value="HTH_AraC-typ_CS"/>
</dbReference>
<name>A0A261UBC1_9BORD</name>
<dbReference type="InterPro" id="IPR053142">
    <property type="entry name" value="PchR_regulatory_protein"/>
</dbReference>
<evidence type="ECO:0000256" key="3">
    <source>
        <dbReference type="ARBA" id="ARBA00023163"/>
    </source>
</evidence>
<dbReference type="GO" id="GO:0043565">
    <property type="term" value="F:sequence-specific DNA binding"/>
    <property type="evidence" value="ECO:0007669"/>
    <property type="project" value="InterPro"/>
</dbReference>
<feature type="domain" description="HTH araC/xylS-type" evidence="4">
    <location>
        <begin position="228"/>
        <end position="326"/>
    </location>
</feature>
<proteinExistence type="predicted"/>
<dbReference type="InterPro" id="IPR009057">
    <property type="entry name" value="Homeodomain-like_sf"/>
</dbReference>
<dbReference type="GO" id="GO:0003700">
    <property type="term" value="F:DNA-binding transcription factor activity"/>
    <property type="evidence" value="ECO:0007669"/>
    <property type="project" value="InterPro"/>
</dbReference>
<reference evidence="5 6" key="1">
    <citation type="submission" date="2017-05" db="EMBL/GenBank/DDBJ databases">
        <title>Complete and WGS of Bordetella genogroups.</title>
        <authorList>
            <person name="Spilker T."/>
            <person name="LiPuma J."/>
        </authorList>
    </citation>
    <scope>NUCLEOTIDE SEQUENCE [LARGE SCALE GENOMIC DNA]</scope>
    <source>
        <strain evidence="5 6">AU9919</strain>
    </source>
</reference>